<proteinExistence type="predicted"/>
<dbReference type="KEGG" id="lbc:LACBIDRAFT_329118"/>
<gene>
    <name evidence="1" type="ORF">LACBIDRAFT_329118</name>
</gene>
<protein>
    <submittedName>
        <fullName evidence="1">Predicted protein</fullName>
    </submittedName>
</protein>
<dbReference type="RefSeq" id="XP_001883239.1">
    <property type="nucleotide sequence ID" value="XM_001883204.1"/>
</dbReference>
<sequence>MRWPLSSTCIDIERAGSCRARRVTAVLPIISHASVGDLESRDNGHLSFDGIPPNSRNVCPFSVVRIHPQLVVAIDCRNIANTNVPIADWALIGFESKNWNGLNMHAACRQSQVI</sequence>
<evidence type="ECO:0000313" key="2">
    <source>
        <dbReference type="Proteomes" id="UP000001194"/>
    </source>
</evidence>
<dbReference type="GeneID" id="6078985"/>
<keyword evidence="2" id="KW-1185">Reference proteome</keyword>
<name>B0DH48_LACBS</name>
<reference evidence="1 2" key="1">
    <citation type="journal article" date="2008" name="Nature">
        <title>The genome of Laccaria bicolor provides insights into mycorrhizal symbiosis.</title>
        <authorList>
            <person name="Martin F."/>
            <person name="Aerts A."/>
            <person name="Ahren D."/>
            <person name="Brun A."/>
            <person name="Danchin E.G.J."/>
            <person name="Duchaussoy F."/>
            <person name="Gibon J."/>
            <person name="Kohler A."/>
            <person name="Lindquist E."/>
            <person name="Pereda V."/>
            <person name="Salamov A."/>
            <person name="Shapiro H.J."/>
            <person name="Wuyts J."/>
            <person name="Blaudez D."/>
            <person name="Buee M."/>
            <person name="Brokstein P."/>
            <person name="Canbaeck B."/>
            <person name="Cohen D."/>
            <person name="Courty P.E."/>
            <person name="Coutinho P.M."/>
            <person name="Delaruelle C."/>
            <person name="Detter J.C."/>
            <person name="Deveau A."/>
            <person name="DiFazio S."/>
            <person name="Duplessis S."/>
            <person name="Fraissinet-Tachet L."/>
            <person name="Lucic E."/>
            <person name="Frey-Klett P."/>
            <person name="Fourrey C."/>
            <person name="Feussner I."/>
            <person name="Gay G."/>
            <person name="Grimwood J."/>
            <person name="Hoegger P.J."/>
            <person name="Jain P."/>
            <person name="Kilaru S."/>
            <person name="Labbe J."/>
            <person name="Lin Y.C."/>
            <person name="Legue V."/>
            <person name="Le Tacon F."/>
            <person name="Marmeisse R."/>
            <person name="Melayah D."/>
            <person name="Montanini B."/>
            <person name="Muratet M."/>
            <person name="Nehls U."/>
            <person name="Niculita-Hirzel H."/>
            <person name="Oudot-Le Secq M.P."/>
            <person name="Peter M."/>
            <person name="Quesneville H."/>
            <person name="Rajashekar B."/>
            <person name="Reich M."/>
            <person name="Rouhier N."/>
            <person name="Schmutz J."/>
            <person name="Yin T."/>
            <person name="Chalot M."/>
            <person name="Henrissat B."/>
            <person name="Kuees U."/>
            <person name="Lucas S."/>
            <person name="Van de Peer Y."/>
            <person name="Podila G.K."/>
            <person name="Polle A."/>
            <person name="Pukkila P.J."/>
            <person name="Richardson P.M."/>
            <person name="Rouze P."/>
            <person name="Sanders I.R."/>
            <person name="Stajich J.E."/>
            <person name="Tunlid A."/>
            <person name="Tuskan G."/>
            <person name="Grigoriev I.V."/>
        </authorList>
    </citation>
    <scope>NUCLEOTIDE SEQUENCE [LARGE SCALE GENOMIC DNA]</scope>
    <source>
        <strain evidence="2">S238N-H82 / ATCC MYA-4686</strain>
    </source>
</reference>
<organism evidence="2">
    <name type="scientific">Laccaria bicolor (strain S238N-H82 / ATCC MYA-4686)</name>
    <name type="common">Bicoloured deceiver</name>
    <name type="synonym">Laccaria laccata var. bicolor</name>
    <dbReference type="NCBI Taxonomy" id="486041"/>
    <lineage>
        <taxon>Eukaryota</taxon>
        <taxon>Fungi</taxon>
        <taxon>Dikarya</taxon>
        <taxon>Basidiomycota</taxon>
        <taxon>Agaricomycotina</taxon>
        <taxon>Agaricomycetes</taxon>
        <taxon>Agaricomycetidae</taxon>
        <taxon>Agaricales</taxon>
        <taxon>Agaricineae</taxon>
        <taxon>Hydnangiaceae</taxon>
        <taxon>Laccaria</taxon>
    </lineage>
</organism>
<dbReference type="AlphaFoldDB" id="B0DH48"/>
<evidence type="ECO:0000313" key="1">
    <source>
        <dbReference type="EMBL" id="EDR05951.1"/>
    </source>
</evidence>
<accession>B0DH48</accession>
<dbReference type="EMBL" id="DS547110">
    <property type="protein sequence ID" value="EDR05951.1"/>
    <property type="molecule type" value="Genomic_DNA"/>
</dbReference>
<dbReference type="HOGENOM" id="CLU_2121504_0_0_1"/>
<dbReference type="OrthoDB" id="10563194at2759"/>
<dbReference type="InParanoid" id="B0DH48"/>
<dbReference type="Proteomes" id="UP000001194">
    <property type="component" value="Unassembled WGS sequence"/>
</dbReference>